<evidence type="ECO:0000259" key="3">
    <source>
        <dbReference type="Pfam" id="PF02770"/>
    </source>
</evidence>
<evidence type="ECO:0000313" key="4">
    <source>
        <dbReference type="EMBL" id="HDD53233.1"/>
    </source>
</evidence>
<protein>
    <submittedName>
        <fullName evidence="4">Acyl-CoA dehydrogenase</fullName>
    </submittedName>
</protein>
<accession>A0A7C0U756</accession>
<dbReference type="SUPFAM" id="SSF56645">
    <property type="entry name" value="Acyl-CoA dehydrogenase NM domain-like"/>
    <property type="match status" value="1"/>
</dbReference>
<reference evidence="4" key="1">
    <citation type="journal article" date="2020" name="mSystems">
        <title>Genome- and Community-Level Interaction Insights into Carbon Utilization and Element Cycling Functions of Hydrothermarchaeota in Hydrothermal Sediment.</title>
        <authorList>
            <person name="Zhou Z."/>
            <person name="Liu Y."/>
            <person name="Xu W."/>
            <person name="Pan J."/>
            <person name="Luo Z.H."/>
            <person name="Li M."/>
        </authorList>
    </citation>
    <scope>NUCLEOTIDE SEQUENCE [LARGE SCALE GENOMIC DNA]</scope>
    <source>
        <strain evidence="4">HyVt-115</strain>
    </source>
</reference>
<organism evidence="4">
    <name type="scientific">Thermosulfidibacter takaii</name>
    <dbReference type="NCBI Taxonomy" id="412593"/>
    <lineage>
        <taxon>Bacteria</taxon>
        <taxon>Pseudomonadati</taxon>
        <taxon>Thermosulfidibacterota</taxon>
        <taxon>Thermosulfidibacteria</taxon>
        <taxon>Thermosulfidibacterales</taxon>
        <taxon>Thermosulfidibacteraceae</taxon>
    </lineage>
</organism>
<dbReference type="GO" id="GO:0046949">
    <property type="term" value="P:fatty-acyl-CoA biosynthetic process"/>
    <property type="evidence" value="ECO:0007669"/>
    <property type="project" value="TreeGrafter"/>
</dbReference>
<dbReference type="GO" id="GO:0000062">
    <property type="term" value="F:fatty-acyl-CoA binding"/>
    <property type="evidence" value="ECO:0007669"/>
    <property type="project" value="TreeGrafter"/>
</dbReference>
<dbReference type="InterPro" id="IPR006091">
    <property type="entry name" value="Acyl-CoA_Oxase/DH_mid-dom"/>
</dbReference>
<sequence length="79" mass="8697">ITNAPIAHMAIVWAKTEEGVKGFIVERGTEGFETPEIKEKMSLRFSPTGEIVLEDCFVPEENLLPGSSVCMKAPLLLSY</sequence>
<dbReference type="PANTHER" id="PTHR42807:SF1">
    <property type="entry name" value="GLUTARYL-COA DEHYDROGENASE, MITOCHONDRIAL"/>
    <property type="match status" value="1"/>
</dbReference>
<dbReference type="InterPro" id="IPR052033">
    <property type="entry name" value="Glutaryl-CoA_DH_mitochondrial"/>
</dbReference>
<dbReference type="InterPro" id="IPR009100">
    <property type="entry name" value="AcylCoA_DH/oxidase_NM_dom_sf"/>
</dbReference>
<dbReference type="AlphaFoldDB" id="A0A7C0U756"/>
<evidence type="ECO:0000256" key="1">
    <source>
        <dbReference type="ARBA" id="ARBA00022946"/>
    </source>
</evidence>
<dbReference type="Gene3D" id="2.40.110.10">
    <property type="entry name" value="Butyryl-CoA Dehydrogenase, subunit A, domain 2"/>
    <property type="match status" value="1"/>
</dbReference>
<dbReference type="GO" id="GO:0033539">
    <property type="term" value="P:fatty acid beta-oxidation using acyl-CoA dehydrogenase"/>
    <property type="evidence" value="ECO:0007669"/>
    <property type="project" value="TreeGrafter"/>
</dbReference>
<dbReference type="GO" id="GO:0050660">
    <property type="term" value="F:flavin adenine dinucleotide binding"/>
    <property type="evidence" value="ECO:0007669"/>
    <property type="project" value="TreeGrafter"/>
</dbReference>
<evidence type="ECO:0000256" key="2">
    <source>
        <dbReference type="ARBA" id="ARBA00023002"/>
    </source>
</evidence>
<dbReference type="PANTHER" id="PTHR42807">
    <property type="entry name" value="GLUTARYL-COA DEHYDROGENASE, MITOCHONDRIAL"/>
    <property type="match status" value="1"/>
</dbReference>
<keyword evidence="1" id="KW-0809">Transit peptide</keyword>
<keyword evidence="2" id="KW-0560">Oxidoreductase</keyword>
<feature type="domain" description="Acyl-CoA oxidase/dehydrogenase middle" evidence="3">
    <location>
        <begin position="1"/>
        <end position="56"/>
    </location>
</feature>
<comment type="caution">
    <text evidence="4">The sequence shown here is derived from an EMBL/GenBank/DDBJ whole genome shotgun (WGS) entry which is preliminary data.</text>
</comment>
<gene>
    <name evidence="4" type="ORF">ENF32_04105</name>
</gene>
<dbReference type="Proteomes" id="UP000885690">
    <property type="component" value="Unassembled WGS sequence"/>
</dbReference>
<dbReference type="InterPro" id="IPR046373">
    <property type="entry name" value="Acyl-CoA_Oxase/DH_mid-dom_sf"/>
</dbReference>
<dbReference type="EMBL" id="DQWS01000155">
    <property type="protein sequence ID" value="HDD53233.1"/>
    <property type="molecule type" value="Genomic_DNA"/>
</dbReference>
<feature type="non-terminal residue" evidence="4">
    <location>
        <position position="1"/>
    </location>
</feature>
<dbReference type="Pfam" id="PF02770">
    <property type="entry name" value="Acyl-CoA_dh_M"/>
    <property type="match status" value="1"/>
</dbReference>
<name>A0A7C0U756_9BACT</name>
<dbReference type="GO" id="GO:0004361">
    <property type="term" value="F:glutaryl-CoA dehydrogenase activity"/>
    <property type="evidence" value="ECO:0007669"/>
    <property type="project" value="TreeGrafter"/>
</dbReference>
<proteinExistence type="predicted"/>